<name>A0A9W5VW44_9ACTO</name>
<feature type="transmembrane region" description="Helical" evidence="7">
    <location>
        <begin position="57"/>
        <end position="76"/>
    </location>
</feature>
<feature type="binding site" evidence="7">
    <location>
        <position position="146"/>
    </location>
    <ligand>
        <name>a 1,2-diacyl-sn-glycero-3-phospho-(1'-sn-glycerol)</name>
        <dbReference type="ChEBI" id="CHEBI:64716"/>
    </ligand>
</feature>
<evidence type="ECO:0000313" key="8">
    <source>
        <dbReference type="EMBL" id="EPD30529.1"/>
    </source>
</evidence>
<comment type="catalytic activity">
    <reaction evidence="7">
        <text>L-cysteinyl-[prolipoprotein] + a 1,2-diacyl-sn-glycero-3-phospho-(1'-sn-glycerol) = an S-1,2-diacyl-sn-glyceryl-L-cysteinyl-[prolipoprotein] + sn-glycerol 1-phosphate + H(+)</text>
        <dbReference type="Rhea" id="RHEA:56712"/>
        <dbReference type="Rhea" id="RHEA-COMP:14679"/>
        <dbReference type="Rhea" id="RHEA-COMP:14680"/>
        <dbReference type="ChEBI" id="CHEBI:15378"/>
        <dbReference type="ChEBI" id="CHEBI:29950"/>
        <dbReference type="ChEBI" id="CHEBI:57685"/>
        <dbReference type="ChEBI" id="CHEBI:64716"/>
        <dbReference type="ChEBI" id="CHEBI:140658"/>
        <dbReference type="EC" id="2.5.1.145"/>
    </reaction>
</comment>
<reference evidence="8 9" key="1">
    <citation type="submission" date="2013-05" db="EMBL/GenBank/DDBJ databases">
        <title>The Genome Sequence of Actinomyces europaeus ACS-120-V-COL10B.</title>
        <authorList>
            <consortium name="The Broad Institute Genomics Platform"/>
            <person name="Earl A."/>
            <person name="Ward D."/>
            <person name="Feldgarden M."/>
            <person name="Gevers D."/>
            <person name="Saerens B."/>
            <person name="Vaneechoutte M."/>
            <person name="Walker B."/>
            <person name="Young S."/>
            <person name="Zeng Q."/>
            <person name="Gargeya S."/>
            <person name="Fitzgerald M."/>
            <person name="Haas B."/>
            <person name="Abouelleil A."/>
            <person name="Allen A.W."/>
            <person name="Alvarado L."/>
            <person name="Arachchi H.M."/>
            <person name="Berlin A.M."/>
            <person name="Chapman S.B."/>
            <person name="Gainer-Dewar J."/>
            <person name="Goldberg J."/>
            <person name="Griggs A."/>
            <person name="Gujja S."/>
            <person name="Hansen M."/>
            <person name="Howarth C."/>
            <person name="Imamovic A."/>
            <person name="Ireland A."/>
            <person name="Larimer J."/>
            <person name="McCowan C."/>
            <person name="Murphy C."/>
            <person name="Pearson M."/>
            <person name="Poon T.W."/>
            <person name="Priest M."/>
            <person name="Roberts A."/>
            <person name="Saif S."/>
            <person name="Shea T."/>
            <person name="Sisk P."/>
            <person name="Sykes S."/>
            <person name="Wortman J."/>
            <person name="Nusbaum C."/>
            <person name="Birren B."/>
        </authorList>
    </citation>
    <scope>NUCLEOTIDE SEQUENCE [LARGE SCALE GENOMIC DNA]</scope>
    <source>
        <strain evidence="8 9">ACS-120-V-Col10b</strain>
    </source>
</reference>
<gene>
    <name evidence="7" type="primary">lgt</name>
    <name evidence="8" type="ORF">HMPREF9238_00274</name>
</gene>
<comment type="function">
    <text evidence="7">Catalyzes the transfer of the diacylglyceryl group from phosphatidylglycerol to the sulfhydryl group of the N-terminal cysteine of a prolipoprotein, the first step in the formation of mature lipoproteins.</text>
</comment>
<dbReference type="RefSeq" id="WP_016443641.1">
    <property type="nucleotide sequence ID" value="NZ_KE150266.1"/>
</dbReference>
<comment type="subcellular location">
    <subcellularLocation>
        <location evidence="7">Cell membrane</location>
        <topology evidence="7">Multi-pass membrane protein</topology>
    </subcellularLocation>
</comment>
<dbReference type="OrthoDB" id="871140at2"/>
<protein>
    <recommendedName>
        <fullName evidence="7">Phosphatidylglycerol--prolipoprotein diacylglyceryl transferase</fullName>
        <ecNumber evidence="7">2.5.1.145</ecNumber>
    </recommendedName>
</protein>
<evidence type="ECO:0000256" key="1">
    <source>
        <dbReference type="ARBA" id="ARBA00007150"/>
    </source>
</evidence>
<dbReference type="PANTHER" id="PTHR30589:SF0">
    <property type="entry name" value="PHOSPHATIDYLGLYCEROL--PROLIPOPROTEIN DIACYLGLYCERYL TRANSFERASE"/>
    <property type="match status" value="1"/>
</dbReference>
<dbReference type="EMBL" id="AGWN01000001">
    <property type="protein sequence ID" value="EPD30529.1"/>
    <property type="molecule type" value="Genomic_DNA"/>
</dbReference>
<sequence>MSVISLLPASIPSPPQGVWYLGPVPLRAYGIIIACAMVVAVLLTKKRYEERGGDPELVYDVALWAIPCGIVGARLYHVITSPYQYFGPNGQWLEIFRIWEGGIAIMGGIIGGVIGSAIALHRAGQRMGPFADAVAPTMLIAQAMGRFGNWFNQELFGKPTTLPWGLEIDDRHLPAGYASGTLFHPTFLYEVIWNLTMAFIIIALDKKLKFKGGQLIFLYLSLYAIGRFWIENLRIDPAKIFLGMRLNAWSALVIIIIGIVGFLIAGKRGASTRVEAPERTEENVE</sequence>
<feature type="transmembrane region" description="Helical" evidence="7">
    <location>
        <begin position="247"/>
        <end position="265"/>
    </location>
</feature>
<dbReference type="Proteomes" id="UP000014387">
    <property type="component" value="Unassembled WGS sequence"/>
</dbReference>
<feature type="transmembrane region" description="Helical" evidence="7">
    <location>
        <begin position="187"/>
        <end position="204"/>
    </location>
</feature>
<comment type="caution">
    <text evidence="8">The sequence shown here is derived from an EMBL/GenBank/DDBJ whole genome shotgun (WGS) entry which is preliminary data.</text>
</comment>
<evidence type="ECO:0000313" key="9">
    <source>
        <dbReference type="Proteomes" id="UP000014387"/>
    </source>
</evidence>
<evidence type="ECO:0000256" key="6">
    <source>
        <dbReference type="ARBA" id="ARBA00023136"/>
    </source>
</evidence>
<dbReference type="NCBIfam" id="TIGR00544">
    <property type="entry name" value="lgt"/>
    <property type="match status" value="1"/>
</dbReference>
<keyword evidence="4 7" id="KW-0812">Transmembrane</keyword>
<evidence type="ECO:0000256" key="3">
    <source>
        <dbReference type="ARBA" id="ARBA00022679"/>
    </source>
</evidence>
<feature type="transmembrane region" description="Helical" evidence="7">
    <location>
        <begin position="96"/>
        <end position="120"/>
    </location>
</feature>
<dbReference type="Pfam" id="PF01790">
    <property type="entry name" value="LGT"/>
    <property type="match status" value="1"/>
</dbReference>
<evidence type="ECO:0000256" key="2">
    <source>
        <dbReference type="ARBA" id="ARBA00022475"/>
    </source>
</evidence>
<dbReference type="EC" id="2.5.1.145" evidence="7"/>
<comment type="similarity">
    <text evidence="1 7">Belongs to the Lgt family.</text>
</comment>
<comment type="pathway">
    <text evidence="7">Protein modification; lipoprotein biosynthesis (diacylglyceryl transfer).</text>
</comment>
<keyword evidence="5 7" id="KW-1133">Transmembrane helix</keyword>
<dbReference type="GO" id="GO:0005886">
    <property type="term" value="C:plasma membrane"/>
    <property type="evidence" value="ECO:0007669"/>
    <property type="project" value="UniProtKB-SubCell"/>
</dbReference>
<evidence type="ECO:0000256" key="4">
    <source>
        <dbReference type="ARBA" id="ARBA00022692"/>
    </source>
</evidence>
<evidence type="ECO:0000256" key="7">
    <source>
        <dbReference type="HAMAP-Rule" id="MF_01147"/>
    </source>
</evidence>
<dbReference type="PANTHER" id="PTHR30589">
    <property type="entry name" value="PROLIPOPROTEIN DIACYLGLYCERYL TRANSFERASE"/>
    <property type="match status" value="1"/>
</dbReference>
<dbReference type="InterPro" id="IPR001640">
    <property type="entry name" value="Lgt"/>
</dbReference>
<dbReference type="GO" id="GO:0042158">
    <property type="term" value="P:lipoprotein biosynthetic process"/>
    <property type="evidence" value="ECO:0007669"/>
    <property type="project" value="UniProtKB-UniRule"/>
</dbReference>
<dbReference type="AlphaFoldDB" id="A0A9W5VW44"/>
<keyword evidence="9" id="KW-1185">Reference proteome</keyword>
<dbReference type="HAMAP" id="MF_01147">
    <property type="entry name" value="Lgt"/>
    <property type="match status" value="1"/>
</dbReference>
<keyword evidence="2 7" id="KW-1003">Cell membrane</keyword>
<proteinExistence type="inferred from homology"/>
<keyword evidence="6 7" id="KW-0472">Membrane</keyword>
<feature type="transmembrane region" description="Helical" evidence="7">
    <location>
        <begin position="216"/>
        <end position="235"/>
    </location>
</feature>
<accession>A0A9W5VW44</accession>
<feature type="transmembrane region" description="Helical" evidence="7">
    <location>
        <begin position="26"/>
        <end position="45"/>
    </location>
</feature>
<dbReference type="PROSITE" id="PS01311">
    <property type="entry name" value="LGT"/>
    <property type="match status" value="1"/>
</dbReference>
<evidence type="ECO:0000256" key="5">
    <source>
        <dbReference type="ARBA" id="ARBA00022989"/>
    </source>
</evidence>
<dbReference type="GO" id="GO:0008961">
    <property type="term" value="F:phosphatidylglycerol-prolipoprotein diacylglyceryl transferase activity"/>
    <property type="evidence" value="ECO:0007669"/>
    <property type="project" value="UniProtKB-UniRule"/>
</dbReference>
<organism evidence="8 9">
    <name type="scientific">Gleimia europaea ACS-120-V-Col10b</name>
    <dbReference type="NCBI Taxonomy" id="883069"/>
    <lineage>
        <taxon>Bacteria</taxon>
        <taxon>Bacillati</taxon>
        <taxon>Actinomycetota</taxon>
        <taxon>Actinomycetes</taxon>
        <taxon>Actinomycetales</taxon>
        <taxon>Actinomycetaceae</taxon>
        <taxon>Gleimia</taxon>
    </lineage>
</organism>
<keyword evidence="3 7" id="KW-0808">Transferase</keyword>